<accession>A0ABN3XQY1</accession>
<sequence>MRAAERCLPTNVVISAGRTVPVWGAAVLGMVIAPGQVKCRKFLVNGRSPGGLGSKPDRVPPSSYVGETACAYVGGIRGFPEVGGAGGCIRWRHRTGTIDRS</sequence>
<evidence type="ECO:0000313" key="1">
    <source>
        <dbReference type="EMBL" id="GAA2988888.1"/>
    </source>
</evidence>
<proteinExistence type="predicted"/>
<protein>
    <submittedName>
        <fullName evidence="1">Uncharacterized protein</fullName>
    </submittedName>
</protein>
<evidence type="ECO:0000313" key="2">
    <source>
        <dbReference type="Proteomes" id="UP001499930"/>
    </source>
</evidence>
<name>A0ABN3XQY1_9ACTN</name>
<gene>
    <name evidence="1" type="ORF">GCM10017559_06010</name>
</gene>
<keyword evidence="2" id="KW-1185">Reference proteome</keyword>
<organism evidence="1 2">
    <name type="scientific">Streptosporangium longisporum</name>
    <dbReference type="NCBI Taxonomy" id="46187"/>
    <lineage>
        <taxon>Bacteria</taxon>
        <taxon>Bacillati</taxon>
        <taxon>Actinomycetota</taxon>
        <taxon>Actinomycetes</taxon>
        <taxon>Streptosporangiales</taxon>
        <taxon>Streptosporangiaceae</taxon>
        <taxon>Streptosporangium</taxon>
    </lineage>
</organism>
<reference evidence="1 2" key="1">
    <citation type="journal article" date="2019" name="Int. J. Syst. Evol. Microbiol.">
        <title>The Global Catalogue of Microorganisms (GCM) 10K type strain sequencing project: providing services to taxonomists for standard genome sequencing and annotation.</title>
        <authorList>
            <consortium name="The Broad Institute Genomics Platform"/>
            <consortium name="The Broad Institute Genome Sequencing Center for Infectious Disease"/>
            <person name="Wu L."/>
            <person name="Ma J."/>
        </authorList>
    </citation>
    <scope>NUCLEOTIDE SEQUENCE [LARGE SCALE GENOMIC DNA]</scope>
    <source>
        <strain evidence="1 2">JCM 3106</strain>
    </source>
</reference>
<dbReference type="EMBL" id="BAAAWD010000003">
    <property type="protein sequence ID" value="GAA2988888.1"/>
    <property type="molecule type" value="Genomic_DNA"/>
</dbReference>
<dbReference type="Proteomes" id="UP001499930">
    <property type="component" value="Unassembled WGS sequence"/>
</dbReference>
<comment type="caution">
    <text evidence="1">The sequence shown here is derived from an EMBL/GenBank/DDBJ whole genome shotgun (WGS) entry which is preliminary data.</text>
</comment>